<dbReference type="Gene3D" id="2.170.270.10">
    <property type="entry name" value="SET domain"/>
    <property type="match status" value="1"/>
</dbReference>
<evidence type="ECO:0000313" key="3">
    <source>
        <dbReference type="EMBL" id="UJO24762.1"/>
    </source>
</evidence>
<dbReference type="SMART" id="SM00317">
    <property type="entry name" value="SET"/>
    <property type="match status" value="1"/>
</dbReference>
<reference evidence="3" key="1">
    <citation type="submission" date="2021-12" db="EMBL/GenBank/DDBJ databases">
        <authorList>
            <person name="Zaccaron A."/>
            <person name="Stergiopoulos I."/>
        </authorList>
    </citation>
    <scope>NUCLEOTIDE SEQUENCE</scope>
    <source>
        <strain evidence="3">Race5_Kim</strain>
    </source>
</reference>
<sequence length="393" mass="43323">MAPMARFKQTGAAKRQPYEVKGSPGKGNGVLATRAIEPGTVIMKDKVAILIKKDPPTVQPTDVIKAVASLSTSDQARFFALHEGSRPYSSQAFRIYKANAFGSKGESRLFLKISLINHSCVPNAEISDSNKDDDDTDHVFAIKHIATGEEIFINYIGQSETMIRGHRQTVARIYYGFLCSCTACRLPGQEQQLSDRRRQLIAVLSNALEGFQPPIARYFDGLARLTPEQAEDPRVLNGIPRFPLSSALTLQQKTAYHALLGHLLVAENFAGFKVATAFSNAAETLVHQMDQLVESHMLVYPTSTRLATLWMGKALQIMDSARGQASEEYKYIAQTWEFMKESNPMIAGMLYASKVTRGKEGSYALRVIERGGGAVEMKELTEAEAKGVVRGQK</sequence>
<dbReference type="Pfam" id="PF00856">
    <property type="entry name" value="SET"/>
    <property type="match status" value="1"/>
</dbReference>
<feature type="region of interest" description="Disordered" evidence="1">
    <location>
        <begin position="1"/>
        <end position="27"/>
    </location>
</feature>
<dbReference type="RefSeq" id="XP_047769128.1">
    <property type="nucleotide sequence ID" value="XM_047912935.1"/>
</dbReference>
<keyword evidence="4" id="KW-1185">Reference proteome</keyword>
<dbReference type="AlphaFoldDB" id="A0A9Q8UWC4"/>
<dbReference type="SUPFAM" id="SSF82199">
    <property type="entry name" value="SET domain"/>
    <property type="match status" value="1"/>
</dbReference>
<dbReference type="KEGG" id="ffu:CLAFUR5_13787"/>
<organism evidence="3 4">
    <name type="scientific">Passalora fulva</name>
    <name type="common">Tomato leaf mold</name>
    <name type="synonym">Cladosporium fulvum</name>
    <dbReference type="NCBI Taxonomy" id="5499"/>
    <lineage>
        <taxon>Eukaryota</taxon>
        <taxon>Fungi</taxon>
        <taxon>Dikarya</taxon>
        <taxon>Ascomycota</taxon>
        <taxon>Pezizomycotina</taxon>
        <taxon>Dothideomycetes</taxon>
        <taxon>Dothideomycetidae</taxon>
        <taxon>Mycosphaerellales</taxon>
        <taxon>Mycosphaerellaceae</taxon>
        <taxon>Fulvia</taxon>
    </lineage>
</organism>
<dbReference type="PROSITE" id="PS50280">
    <property type="entry name" value="SET"/>
    <property type="match status" value="1"/>
</dbReference>
<dbReference type="InterPro" id="IPR053185">
    <property type="entry name" value="SET_domain_protein"/>
</dbReference>
<dbReference type="CDD" id="cd20071">
    <property type="entry name" value="SET_SMYD"/>
    <property type="match status" value="1"/>
</dbReference>
<dbReference type="OrthoDB" id="265717at2759"/>
<protein>
    <recommendedName>
        <fullName evidence="2">SET domain-containing protein</fullName>
    </recommendedName>
</protein>
<name>A0A9Q8UWC4_PASFU</name>
<dbReference type="GeneID" id="71993665"/>
<dbReference type="EMBL" id="CP090174">
    <property type="protein sequence ID" value="UJO24762.1"/>
    <property type="molecule type" value="Genomic_DNA"/>
</dbReference>
<evidence type="ECO:0000259" key="2">
    <source>
        <dbReference type="PROSITE" id="PS50280"/>
    </source>
</evidence>
<evidence type="ECO:0000256" key="1">
    <source>
        <dbReference type="SAM" id="MobiDB-lite"/>
    </source>
</evidence>
<dbReference type="PANTHER" id="PTHR47332">
    <property type="entry name" value="SET DOMAIN-CONTAINING PROTEIN 5"/>
    <property type="match status" value="1"/>
</dbReference>
<gene>
    <name evidence="3" type="ORF">CLAFUR5_13787</name>
</gene>
<reference evidence="3" key="2">
    <citation type="journal article" date="2022" name="Microb. Genom.">
        <title>A chromosome-scale genome assembly of the tomato pathogen Cladosporium fulvum reveals a compartmentalized genome architecture and the presence of a dispensable chromosome.</title>
        <authorList>
            <person name="Zaccaron A.Z."/>
            <person name="Chen L.H."/>
            <person name="Samaras A."/>
            <person name="Stergiopoulos I."/>
        </authorList>
    </citation>
    <scope>NUCLEOTIDE SEQUENCE</scope>
    <source>
        <strain evidence="3">Race5_Kim</strain>
    </source>
</reference>
<evidence type="ECO:0000313" key="4">
    <source>
        <dbReference type="Proteomes" id="UP000756132"/>
    </source>
</evidence>
<accession>A0A9Q8UWC4</accession>
<proteinExistence type="predicted"/>
<dbReference type="PANTHER" id="PTHR47332:SF4">
    <property type="entry name" value="SET DOMAIN-CONTAINING PROTEIN 5"/>
    <property type="match status" value="1"/>
</dbReference>
<dbReference type="InterPro" id="IPR001214">
    <property type="entry name" value="SET_dom"/>
</dbReference>
<dbReference type="Proteomes" id="UP000756132">
    <property type="component" value="Chromosome 12"/>
</dbReference>
<dbReference type="InterPro" id="IPR046341">
    <property type="entry name" value="SET_dom_sf"/>
</dbReference>
<feature type="domain" description="SET" evidence="2">
    <location>
        <begin position="16"/>
        <end position="156"/>
    </location>
</feature>